<dbReference type="EMBL" id="JABSTR010000007">
    <property type="protein sequence ID" value="KAH9374563.1"/>
    <property type="molecule type" value="Genomic_DNA"/>
</dbReference>
<name>A0A9J6GHD4_HAELO</name>
<evidence type="ECO:0000313" key="3">
    <source>
        <dbReference type="Proteomes" id="UP000821853"/>
    </source>
</evidence>
<dbReference type="Proteomes" id="UP000821853">
    <property type="component" value="Chromosome 5"/>
</dbReference>
<accession>A0A9J6GHD4</accession>
<feature type="region of interest" description="Disordered" evidence="1">
    <location>
        <begin position="21"/>
        <end position="127"/>
    </location>
</feature>
<reference evidence="2 3" key="1">
    <citation type="journal article" date="2020" name="Cell">
        <title>Large-Scale Comparative Analyses of Tick Genomes Elucidate Their Genetic Diversity and Vector Capacities.</title>
        <authorList>
            <consortium name="Tick Genome and Microbiome Consortium (TIGMIC)"/>
            <person name="Jia N."/>
            <person name="Wang J."/>
            <person name="Shi W."/>
            <person name="Du L."/>
            <person name="Sun Y."/>
            <person name="Zhan W."/>
            <person name="Jiang J.F."/>
            <person name="Wang Q."/>
            <person name="Zhang B."/>
            <person name="Ji P."/>
            <person name="Bell-Sakyi L."/>
            <person name="Cui X.M."/>
            <person name="Yuan T.T."/>
            <person name="Jiang B.G."/>
            <person name="Yang W.F."/>
            <person name="Lam T.T."/>
            <person name="Chang Q.C."/>
            <person name="Ding S.J."/>
            <person name="Wang X.J."/>
            <person name="Zhu J.G."/>
            <person name="Ruan X.D."/>
            <person name="Zhao L."/>
            <person name="Wei J.T."/>
            <person name="Ye R.Z."/>
            <person name="Que T.C."/>
            <person name="Du C.H."/>
            <person name="Zhou Y.H."/>
            <person name="Cheng J.X."/>
            <person name="Dai P.F."/>
            <person name="Guo W.B."/>
            <person name="Han X.H."/>
            <person name="Huang E.J."/>
            <person name="Li L.F."/>
            <person name="Wei W."/>
            <person name="Gao Y.C."/>
            <person name="Liu J.Z."/>
            <person name="Shao H.Z."/>
            <person name="Wang X."/>
            <person name="Wang C.C."/>
            <person name="Yang T.C."/>
            <person name="Huo Q.B."/>
            <person name="Li W."/>
            <person name="Chen H.Y."/>
            <person name="Chen S.E."/>
            <person name="Zhou L.G."/>
            <person name="Ni X.B."/>
            <person name="Tian J.H."/>
            <person name="Sheng Y."/>
            <person name="Liu T."/>
            <person name="Pan Y.S."/>
            <person name="Xia L.Y."/>
            <person name="Li J."/>
            <person name="Zhao F."/>
            <person name="Cao W.C."/>
        </authorList>
    </citation>
    <scope>NUCLEOTIDE SEQUENCE [LARGE SCALE GENOMIC DNA]</scope>
    <source>
        <strain evidence="2">HaeL-2018</strain>
    </source>
</reference>
<dbReference type="VEuPathDB" id="VectorBase:HLOH_051018"/>
<gene>
    <name evidence="2" type="ORF">HPB48_016709</name>
</gene>
<keyword evidence="3" id="KW-1185">Reference proteome</keyword>
<proteinExistence type="predicted"/>
<sequence>MAAVMQSRCRAPARCVGRWIWAPGSKGKGDGAPLPSRWMEVPGDVDPRVNGPRKALGHRPLDPHVQDGAGVPRGGGAPNQPSDLPPRPSKWPRCEVLEGGDMAPEEARDENGPVRRQNDPIPERAQEDCVVAGASTRACRRIYKQKY</sequence>
<evidence type="ECO:0000313" key="2">
    <source>
        <dbReference type="EMBL" id="KAH9374563.1"/>
    </source>
</evidence>
<evidence type="ECO:0000256" key="1">
    <source>
        <dbReference type="SAM" id="MobiDB-lite"/>
    </source>
</evidence>
<protein>
    <submittedName>
        <fullName evidence="2">Uncharacterized protein</fullName>
    </submittedName>
</protein>
<comment type="caution">
    <text evidence="2">The sequence shown here is derived from an EMBL/GenBank/DDBJ whole genome shotgun (WGS) entry which is preliminary data.</text>
</comment>
<dbReference type="AlphaFoldDB" id="A0A9J6GHD4"/>
<organism evidence="2 3">
    <name type="scientific">Haemaphysalis longicornis</name>
    <name type="common">Bush tick</name>
    <dbReference type="NCBI Taxonomy" id="44386"/>
    <lineage>
        <taxon>Eukaryota</taxon>
        <taxon>Metazoa</taxon>
        <taxon>Ecdysozoa</taxon>
        <taxon>Arthropoda</taxon>
        <taxon>Chelicerata</taxon>
        <taxon>Arachnida</taxon>
        <taxon>Acari</taxon>
        <taxon>Parasitiformes</taxon>
        <taxon>Ixodida</taxon>
        <taxon>Ixodoidea</taxon>
        <taxon>Ixodidae</taxon>
        <taxon>Haemaphysalinae</taxon>
        <taxon>Haemaphysalis</taxon>
    </lineage>
</organism>
<feature type="compositionally biased region" description="Basic and acidic residues" evidence="1">
    <location>
        <begin position="105"/>
        <end position="127"/>
    </location>
</feature>